<evidence type="ECO:0000313" key="3">
    <source>
        <dbReference type="EMBL" id="GAA3012778.1"/>
    </source>
</evidence>
<feature type="region of interest" description="Disordered" evidence="1">
    <location>
        <begin position="1"/>
        <end position="27"/>
    </location>
</feature>
<name>A0ABP6KL40_9ACTN</name>
<dbReference type="Pfam" id="PF11575">
    <property type="entry name" value="FhuF_C"/>
    <property type="match status" value="1"/>
</dbReference>
<organism evidence="3 4">
    <name type="scientific">Streptosporangium longisporum</name>
    <dbReference type="NCBI Taxonomy" id="46187"/>
    <lineage>
        <taxon>Bacteria</taxon>
        <taxon>Bacillati</taxon>
        <taxon>Actinomycetota</taxon>
        <taxon>Actinomycetes</taxon>
        <taxon>Streptosporangiales</taxon>
        <taxon>Streptosporangiaceae</taxon>
        <taxon>Streptosporangium</taxon>
    </lineage>
</organism>
<dbReference type="Proteomes" id="UP001499930">
    <property type="component" value="Unassembled WGS sequence"/>
</dbReference>
<reference evidence="4" key="1">
    <citation type="journal article" date="2019" name="Int. J. Syst. Evol. Microbiol.">
        <title>The Global Catalogue of Microorganisms (GCM) 10K type strain sequencing project: providing services to taxonomists for standard genome sequencing and annotation.</title>
        <authorList>
            <consortium name="The Broad Institute Genomics Platform"/>
            <consortium name="The Broad Institute Genome Sequencing Center for Infectious Disease"/>
            <person name="Wu L."/>
            <person name="Ma J."/>
        </authorList>
    </citation>
    <scope>NUCLEOTIDE SEQUENCE [LARGE SCALE GENOMIC DNA]</scope>
    <source>
        <strain evidence="4">JCM 3106</strain>
    </source>
</reference>
<proteinExistence type="predicted"/>
<dbReference type="EMBL" id="BAAAWD010000010">
    <property type="protein sequence ID" value="GAA3012778.1"/>
    <property type="molecule type" value="Genomic_DNA"/>
</dbReference>
<evidence type="ECO:0000313" key="4">
    <source>
        <dbReference type="Proteomes" id="UP001499930"/>
    </source>
</evidence>
<protein>
    <recommendedName>
        <fullName evidence="2">Ferric siderophore reductase C-terminal domain-containing protein</fullName>
    </recommendedName>
</protein>
<dbReference type="InterPro" id="IPR024726">
    <property type="entry name" value="FhuF_C"/>
</dbReference>
<gene>
    <name evidence="3" type="ORF">GCM10017559_39750</name>
</gene>
<comment type="caution">
    <text evidence="3">The sequence shown here is derived from an EMBL/GenBank/DDBJ whole genome shotgun (WGS) entry which is preliminary data.</text>
</comment>
<feature type="domain" description="Ferric siderophore reductase C-terminal" evidence="2">
    <location>
        <begin position="237"/>
        <end position="257"/>
    </location>
</feature>
<evidence type="ECO:0000259" key="2">
    <source>
        <dbReference type="Pfam" id="PF11575"/>
    </source>
</evidence>
<accession>A0ABP6KL40</accession>
<keyword evidence="4" id="KW-1185">Reference proteome</keyword>
<sequence>MERDGVTGRDEDTGRAGGPPPREVSLARADMTSLRPAPPEAVAAALSEVAELGPFFSVGAGEHGGMWRSVEEAYADGFAQLVSAFATRHGLSERRVAVSVVQLGHAARLWSPVLGCVVTHGIVPDLGGLRQRVDGSALWLPEARGWWAPRGQGLARVMYRLVMEEHLAVLARGLRIKVASGLLHGNAASALAGAAHAVVRARPGLRRPVTSLAGALLDIGDLRGTGAFTGPDLVFRRRSCCLYYRLPDGGICGDCCLIGKRS</sequence>
<evidence type="ECO:0000256" key="1">
    <source>
        <dbReference type="SAM" id="MobiDB-lite"/>
    </source>
</evidence>
<feature type="compositionally biased region" description="Basic and acidic residues" evidence="1">
    <location>
        <begin position="1"/>
        <end position="14"/>
    </location>
</feature>